<reference evidence="1 2" key="1">
    <citation type="submission" date="2023-04" db="EMBL/GenBank/DDBJ databases">
        <title>Streptomyces chengmaiensis sp. nov. isolated from the stem of mangrove plant in Hainan.</title>
        <authorList>
            <person name="Huang X."/>
            <person name="Zhou S."/>
            <person name="Chu X."/>
            <person name="Xie Y."/>
            <person name="Lin Y."/>
        </authorList>
    </citation>
    <scope>NUCLEOTIDE SEQUENCE [LARGE SCALE GENOMIC DNA]</scope>
    <source>
        <strain evidence="1 2">HNM0663</strain>
    </source>
</reference>
<name>A0ABT6HHA5_9ACTN</name>
<dbReference type="EMBL" id="JARWBG010000002">
    <property type="protein sequence ID" value="MDH2387670.1"/>
    <property type="molecule type" value="Genomic_DNA"/>
</dbReference>
<proteinExistence type="predicted"/>
<evidence type="ECO:0000313" key="1">
    <source>
        <dbReference type="EMBL" id="MDH2387670.1"/>
    </source>
</evidence>
<comment type="caution">
    <text evidence="1">The sequence shown here is derived from an EMBL/GenBank/DDBJ whole genome shotgun (WGS) entry which is preliminary data.</text>
</comment>
<evidence type="ECO:0000313" key="2">
    <source>
        <dbReference type="Proteomes" id="UP001223144"/>
    </source>
</evidence>
<dbReference type="RefSeq" id="WP_279925917.1">
    <property type="nucleotide sequence ID" value="NZ_JARWBG010000002.1"/>
</dbReference>
<sequence length="168" mass="18535">MARISDETRTRNEQAIRAAMDRMLRGELPPGGKCDLKTLAAEAGVTRTGFYPKKNRDGTERPGPYQHLGEEFERRLRALQDAGEVPDPRTAQIERLKAEVAQLKDRVAARDAALRELEDFRVQAVSRLAAQHEEITRLRGQVAQAGEAGNVRRLAGAGDRTAPFGSCS</sequence>
<protein>
    <recommendedName>
        <fullName evidence="3">KfrA N-terminal DNA-binding domain-containing protein</fullName>
    </recommendedName>
</protein>
<dbReference type="Proteomes" id="UP001223144">
    <property type="component" value="Unassembled WGS sequence"/>
</dbReference>
<evidence type="ECO:0008006" key="3">
    <source>
        <dbReference type="Google" id="ProtNLM"/>
    </source>
</evidence>
<keyword evidence="2" id="KW-1185">Reference proteome</keyword>
<organism evidence="1 2">
    <name type="scientific">Streptomyces chengmaiensis</name>
    <dbReference type="NCBI Taxonomy" id="3040919"/>
    <lineage>
        <taxon>Bacteria</taxon>
        <taxon>Bacillati</taxon>
        <taxon>Actinomycetota</taxon>
        <taxon>Actinomycetes</taxon>
        <taxon>Kitasatosporales</taxon>
        <taxon>Streptomycetaceae</taxon>
        <taxon>Streptomyces</taxon>
    </lineage>
</organism>
<gene>
    <name evidence="1" type="ORF">QCN29_02475</name>
</gene>
<accession>A0ABT6HHA5</accession>